<evidence type="ECO:0000313" key="3">
    <source>
        <dbReference type="Proteomes" id="UP000199502"/>
    </source>
</evidence>
<keyword evidence="1" id="KW-1133">Transmembrane helix</keyword>
<protein>
    <submittedName>
        <fullName evidence="2">Uncharacterized protein</fullName>
    </submittedName>
</protein>
<keyword evidence="1" id="KW-0472">Membrane</keyword>
<evidence type="ECO:0000313" key="2">
    <source>
        <dbReference type="EMBL" id="SCY01020.1"/>
    </source>
</evidence>
<reference evidence="2 3" key="1">
    <citation type="submission" date="2016-10" db="EMBL/GenBank/DDBJ databases">
        <authorList>
            <person name="de Groot N.N."/>
        </authorList>
    </citation>
    <scope>NUCLEOTIDE SEQUENCE [LARGE SCALE GENOMIC DNA]</scope>
    <source>
        <strain evidence="2 3">CGMCC 1.8925</strain>
    </source>
</reference>
<organism evidence="2 3">
    <name type="scientific">Paracoccus tibetensis</name>
    <dbReference type="NCBI Taxonomy" id="336292"/>
    <lineage>
        <taxon>Bacteria</taxon>
        <taxon>Pseudomonadati</taxon>
        <taxon>Pseudomonadota</taxon>
        <taxon>Alphaproteobacteria</taxon>
        <taxon>Rhodobacterales</taxon>
        <taxon>Paracoccaceae</taxon>
        <taxon>Paracoccus</taxon>
    </lineage>
</organism>
<gene>
    <name evidence="2" type="ORF">SAMN05660710_00538</name>
</gene>
<feature type="transmembrane region" description="Helical" evidence="1">
    <location>
        <begin position="6"/>
        <end position="29"/>
    </location>
</feature>
<accession>A0A1G5CFC7</accession>
<dbReference type="STRING" id="336292.SAMN05660710_00538"/>
<name>A0A1G5CFC7_9RHOB</name>
<keyword evidence="3" id="KW-1185">Reference proteome</keyword>
<proteinExistence type="predicted"/>
<evidence type="ECO:0000256" key="1">
    <source>
        <dbReference type="SAM" id="Phobius"/>
    </source>
</evidence>
<dbReference type="Proteomes" id="UP000199502">
    <property type="component" value="Unassembled WGS sequence"/>
</dbReference>
<dbReference type="AlphaFoldDB" id="A0A1G5CFC7"/>
<feature type="transmembrane region" description="Helical" evidence="1">
    <location>
        <begin position="50"/>
        <end position="74"/>
    </location>
</feature>
<dbReference type="EMBL" id="FMVT01000001">
    <property type="protein sequence ID" value="SCY01020.1"/>
    <property type="molecule type" value="Genomic_DNA"/>
</dbReference>
<sequence length="75" mass="7725">MTLFDAIIWIGAALTLAGLAGLVWCIVTVSRAKRAGMEDAALREKMRGVLAVNMGALAASVIGLMMVVVGVVLAP</sequence>
<dbReference type="RefSeq" id="WP_175453211.1">
    <property type="nucleotide sequence ID" value="NZ_FMVT01000001.1"/>
</dbReference>
<keyword evidence="1" id="KW-0812">Transmembrane</keyword>